<reference evidence="2 3" key="1">
    <citation type="journal article" date="2017" name="Nat. Commun.">
        <title>Genome assembly with in vitro proximity ligation data and whole-genome triplication in lettuce.</title>
        <authorList>
            <person name="Reyes-Chin-Wo S."/>
            <person name="Wang Z."/>
            <person name="Yang X."/>
            <person name="Kozik A."/>
            <person name="Arikit S."/>
            <person name="Song C."/>
            <person name="Xia L."/>
            <person name="Froenicke L."/>
            <person name="Lavelle D.O."/>
            <person name="Truco M.J."/>
            <person name="Xia R."/>
            <person name="Zhu S."/>
            <person name="Xu C."/>
            <person name="Xu H."/>
            <person name="Xu X."/>
            <person name="Cox K."/>
            <person name="Korf I."/>
            <person name="Meyers B.C."/>
            <person name="Michelmore R.W."/>
        </authorList>
    </citation>
    <scope>NUCLEOTIDE SEQUENCE [LARGE SCALE GENOMIC DNA]</scope>
    <source>
        <strain evidence="3">cv. Salinas</strain>
        <tissue evidence="2">Seedlings</tissue>
    </source>
</reference>
<evidence type="ECO:0000313" key="3">
    <source>
        <dbReference type="Proteomes" id="UP000235145"/>
    </source>
</evidence>
<accession>A0A9R1XK66</accession>
<sequence length="137" mass="15187">MDQYYSSTSCNLIKANIQKCISNIIMDRIQKHIPSLVNDNQSAIILGLLIMGNILCMTITCIMRVSDVPLRLVSKRLMILLTKTFSVLSCLGMVSPYVCSIGLSYVSTATYFIDINAKTYGFFHGHNGLKQSCPLSP</sequence>
<keyword evidence="3" id="KW-1185">Reference proteome</keyword>
<keyword evidence="1" id="KW-0812">Transmembrane</keyword>
<protein>
    <submittedName>
        <fullName evidence="2">Uncharacterized protein</fullName>
    </submittedName>
</protein>
<evidence type="ECO:0000256" key="1">
    <source>
        <dbReference type="SAM" id="Phobius"/>
    </source>
</evidence>
<dbReference type="EMBL" id="NBSK02000004">
    <property type="protein sequence ID" value="KAJ0210647.1"/>
    <property type="molecule type" value="Genomic_DNA"/>
</dbReference>
<proteinExistence type="predicted"/>
<dbReference type="Proteomes" id="UP000235145">
    <property type="component" value="Unassembled WGS sequence"/>
</dbReference>
<keyword evidence="1" id="KW-1133">Transmembrane helix</keyword>
<evidence type="ECO:0000313" key="2">
    <source>
        <dbReference type="EMBL" id="KAJ0210647.1"/>
    </source>
</evidence>
<keyword evidence="1" id="KW-0472">Membrane</keyword>
<feature type="transmembrane region" description="Helical" evidence="1">
    <location>
        <begin position="77"/>
        <end position="98"/>
    </location>
</feature>
<organism evidence="2 3">
    <name type="scientific">Lactuca sativa</name>
    <name type="common">Garden lettuce</name>
    <dbReference type="NCBI Taxonomy" id="4236"/>
    <lineage>
        <taxon>Eukaryota</taxon>
        <taxon>Viridiplantae</taxon>
        <taxon>Streptophyta</taxon>
        <taxon>Embryophyta</taxon>
        <taxon>Tracheophyta</taxon>
        <taxon>Spermatophyta</taxon>
        <taxon>Magnoliopsida</taxon>
        <taxon>eudicotyledons</taxon>
        <taxon>Gunneridae</taxon>
        <taxon>Pentapetalae</taxon>
        <taxon>asterids</taxon>
        <taxon>campanulids</taxon>
        <taxon>Asterales</taxon>
        <taxon>Asteraceae</taxon>
        <taxon>Cichorioideae</taxon>
        <taxon>Cichorieae</taxon>
        <taxon>Lactucinae</taxon>
        <taxon>Lactuca</taxon>
    </lineage>
</organism>
<name>A0A9R1XK66_LACSA</name>
<feature type="transmembrane region" description="Helical" evidence="1">
    <location>
        <begin position="43"/>
        <end position="65"/>
    </location>
</feature>
<gene>
    <name evidence="2" type="ORF">LSAT_V11C400158970</name>
</gene>
<comment type="caution">
    <text evidence="2">The sequence shown here is derived from an EMBL/GenBank/DDBJ whole genome shotgun (WGS) entry which is preliminary data.</text>
</comment>
<dbReference type="AlphaFoldDB" id="A0A9R1XK66"/>